<evidence type="ECO:0000313" key="2">
    <source>
        <dbReference type="Proteomes" id="UP001055879"/>
    </source>
</evidence>
<sequence length="91" mass="10483">MEERNRVRRSNRIKIKRSSYVSNNADDPIDIDSVGEGECTPEQTSGFCSSKLNTGHPVMQPNKKDEYHLVERPTRCLETLMRVIEDIMSIE</sequence>
<reference evidence="2" key="1">
    <citation type="journal article" date="2022" name="Mol. Ecol. Resour.">
        <title>The genomes of chicory, endive, great burdock and yacon provide insights into Asteraceae palaeo-polyploidization history and plant inulin production.</title>
        <authorList>
            <person name="Fan W."/>
            <person name="Wang S."/>
            <person name="Wang H."/>
            <person name="Wang A."/>
            <person name="Jiang F."/>
            <person name="Liu H."/>
            <person name="Zhao H."/>
            <person name="Xu D."/>
            <person name="Zhang Y."/>
        </authorList>
    </citation>
    <scope>NUCLEOTIDE SEQUENCE [LARGE SCALE GENOMIC DNA]</scope>
    <source>
        <strain evidence="2">cv. Niubang</strain>
    </source>
</reference>
<organism evidence="1 2">
    <name type="scientific">Arctium lappa</name>
    <name type="common">Greater burdock</name>
    <name type="synonym">Lappa major</name>
    <dbReference type="NCBI Taxonomy" id="4217"/>
    <lineage>
        <taxon>Eukaryota</taxon>
        <taxon>Viridiplantae</taxon>
        <taxon>Streptophyta</taxon>
        <taxon>Embryophyta</taxon>
        <taxon>Tracheophyta</taxon>
        <taxon>Spermatophyta</taxon>
        <taxon>Magnoliopsida</taxon>
        <taxon>eudicotyledons</taxon>
        <taxon>Gunneridae</taxon>
        <taxon>Pentapetalae</taxon>
        <taxon>asterids</taxon>
        <taxon>campanulids</taxon>
        <taxon>Asterales</taxon>
        <taxon>Asteraceae</taxon>
        <taxon>Carduoideae</taxon>
        <taxon>Cardueae</taxon>
        <taxon>Arctiinae</taxon>
        <taxon>Arctium</taxon>
    </lineage>
</organism>
<evidence type="ECO:0000313" key="1">
    <source>
        <dbReference type="EMBL" id="KAI3719928.1"/>
    </source>
</evidence>
<reference evidence="1 2" key="2">
    <citation type="journal article" date="2022" name="Mol. Ecol. Resour.">
        <title>The genomes of chicory, endive, great burdock and yacon provide insights into Asteraceae paleo-polyploidization history and plant inulin production.</title>
        <authorList>
            <person name="Fan W."/>
            <person name="Wang S."/>
            <person name="Wang H."/>
            <person name="Wang A."/>
            <person name="Jiang F."/>
            <person name="Liu H."/>
            <person name="Zhao H."/>
            <person name="Xu D."/>
            <person name="Zhang Y."/>
        </authorList>
    </citation>
    <scope>NUCLEOTIDE SEQUENCE [LARGE SCALE GENOMIC DNA]</scope>
    <source>
        <strain evidence="2">cv. Niubang</strain>
    </source>
</reference>
<protein>
    <submittedName>
        <fullName evidence="1">Uncharacterized protein</fullName>
    </submittedName>
</protein>
<name>A0ACB9BED7_ARCLA</name>
<proteinExistence type="predicted"/>
<gene>
    <name evidence="1" type="ORF">L6452_20834</name>
</gene>
<accession>A0ACB9BED7</accession>
<dbReference type="Proteomes" id="UP001055879">
    <property type="component" value="Linkage Group LG06"/>
</dbReference>
<dbReference type="EMBL" id="CM042052">
    <property type="protein sequence ID" value="KAI3719928.1"/>
    <property type="molecule type" value="Genomic_DNA"/>
</dbReference>
<keyword evidence="2" id="KW-1185">Reference proteome</keyword>
<comment type="caution">
    <text evidence="1">The sequence shown here is derived from an EMBL/GenBank/DDBJ whole genome shotgun (WGS) entry which is preliminary data.</text>
</comment>